<protein>
    <submittedName>
        <fullName evidence="1">Uncharacterized protein</fullName>
    </submittedName>
</protein>
<sequence>MEMSQKKNKKQIELMMDTALNPDMMMYLERNELYSTYEEDAVTEQMDDQQANG</sequence>
<gene>
    <name evidence="1" type="ORF">JOC83_003639</name>
</gene>
<evidence type="ECO:0000313" key="1">
    <source>
        <dbReference type="EMBL" id="MBM7704780.1"/>
    </source>
</evidence>
<name>A0ABS2QZB3_9BACI</name>
<keyword evidence="2" id="KW-1185">Reference proteome</keyword>
<evidence type="ECO:0000313" key="2">
    <source>
        <dbReference type="Proteomes" id="UP000809829"/>
    </source>
</evidence>
<reference evidence="1 2" key="1">
    <citation type="submission" date="2021-01" db="EMBL/GenBank/DDBJ databases">
        <title>Genomic Encyclopedia of Type Strains, Phase IV (KMG-IV): sequencing the most valuable type-strain genomes for metagenomic binning, comparative biology and taxonomic classification.</title>
        <authorList>
            <person name="Goeker M."/>
        </authorList>
    </citation>
    <scope>NUCLEOTIDE SEQUENCE [LARGE SCALE GENOMIC DNA]</scope>
    <source>
        <strain evidence="1 2">DSM 104297</strain>
    </source>
</reference>
<proteinExistence type="predicted"/>
<organism evidence="1 2">
    <name type="scientific">Priestia iocasae</name>
    <dbReference type="NCBI Taxonomy" id="2291674"/>
    <lineage>
        <taxon>Bacteria</taxon>
        <taxon>Bacillati</taxon>
        <taxon>Bacillota</taxon>
        <taxon>Bacilli</taxon>
        <taxon>Bacillales</taxon>
        <taxon>Bacillaceae</taxon>
        <taxon>Priestia</taxon>
    </lineage>
</organism>
<comment type="caution">
    <text evidence="1">The sequence shown here is derived from an EMBL/GenBank/DDBJ whole genome shotgun (WGS) entry which is preliminary data.</text>
</comment>
<dbReference type="EMBL" id="JAFBFC010000008">
    <property type="protein sequence ID" value="MBM7704780.1"/>
    <property type="molecule type" value="Genomic_DNA"/>
</dbReference>
<accession>A0ABS2QZB3</accession>
<dbReference type="Proteomes" id="UP000809829">
    <property type="component" value="Unassembled WGS sequence"/>
</dbReference>
<dbReference type="RefSeq" id="WP_205188775.1">
    <property type="nucleotide sequence ID" value="NZ_JAFBFC010000008.1"/>
</dbReference>